<proteinExistence type="predicted"/>
<organism evidence="1 2">
    <name type="scientific">Pseudomonas batumici</name>
    <dbReference type="NCBI Taxonomy" id="226910"/>
    <lineage>
        <taxon>Bacteria</taxon>
        <taxon>Pseudomonadati</taxon>
        <taxon>Pseudomonadota</taxon>
        <taxon>Gammaproteobacteria</taxon>
        <taxon>Pseudomonadales</taxon>
        <taxon>Pseudomonadaceae</taxon>
        <taxon>Pseudomonas</taxon>
    </lineage>
</organism>
<evidence type="ECO:0000313" key="1">
    <source>
        <dbReference type="EMBL" id="KIH82816.1"/>
    </source>
</evidence>
<comment type="caution">
    <text evidence="1">The sequence shown here is derived from an EMBL/GenBank/DDBJ whole genome shotgun (WGS) entry which is preliminary data.</text>
</comment>
<dbReference type="RefSeq" id="WP_245220815.1">
    <property type="nucleotide sequence ID" value="NZ_JXDG01000042.1"/>
</dbReference>
<name>A0A0C2I0G1_9PSED</name>
<dbReference type="EMBL" id="JXDG01000042">
    <property type="protein sequence ID" value="KIH82816.1"/>
    <property type="molecule type" value="Genomic_DNA"/>
</dbReference>
<keyword evidence="2" id="KW-1185">Reference proteome</keyword>
<dbReference type="AlphaFoldDB" id="A0A0C2I0G1"/>
<accession>A0A0C2I0G1</accession>
<dbReference type="Proteomes" id="UP000031535">
    <property type="component" value="Unassembled WGS sequence"/>
</dbReference>
<reference evidence="1 2" key="1">
    <citation type="submission" date="2015-01" db="EMBL/GenBank/DDBJ databases">
        <title>Complete genome of Pseudomonas batumici UCM B-321 producer of the batumin antibiotic with strong antistaphilococcal and potential anticancer activity.</title>
        <authorList>
            <person name="Klochko V.V."/>
            <person name="Zelena L.B."/>
            <person name="Elena K.A."/>
            <person name="Reva O.N."/>
        </authorList>
    </citation>
    <scope>NUCLEOTIDE SEQUENCE [LARGE SCALE GENOMIC DNA]</scope>
    <source>
        <strain evidence="1 2">UCM B-321</strain>
    </source>
</reference>
<evidence type="ECO:0008006" key="3">
    <source>
        <dbReference type="Google" id="ProtNLM"/>
    </source>
</evidence>
<sequence>MTGISSISVLTLNPSQVTGNLPAGVQPANATAAVSSPASSVMIGQNTVVEINTYNARGALSDAAAAPAWENSPLDRISFTMGGNLASRSNANRFAGLGAALLAQLAEGKKDISQSVIQAPGSKPLNATELSAAQSQLHSRNADSTISLTLKTASGKTVTLSLANQDNGLAVQAHVDGGKLSDEESAALAKMAGGFQSALDGLTAEPPQLKLAALTQFDSKVFSSVDLSTKLKLEDNRTQTLSFHADGQQRSVRMNGPAGDLQLSVDLKSQAIRGNANQQQKALQSYLKQIDAATSRGNGDRQLMSMFKDAFSTLNSNYPDTRAATTPATVDPLAPSNIDRNLLTGLADFSASVKQTAQASNPMRPGERDTFAYDVSQSTRLKGRDPFNRAIEQDQQSHLSASYHQPLYPGQKLKLTSAAESQNYLFYQIDDHASSHTTISYDKGELTNASVTQSASQSTRISRYVMGRLLEQTVTPLNSSRTRSFRDVLEHALHPDNTPTGAAQLKQALAELQDKALLQADPAKLKG</sequence>
<dbReference type="PATRIC" id="fig|226910.6.peg.3260"/>
<evidence type="ECO:0000313" key="2">
    <source>
        <dbReference type="Proteomes" id="UP000031535"/>
    </source>
</evidence>
<gene>
    <name evidence="1" type="ORF">UCMB321_3271</name>
</gene>
<protein>
    <recommendedName>
        <fullName evidence="3">Lactate dehydrogenase</fullName>
    </recommendedName>
</protein>